<evidence type="ECO:0000313" key="1">
    <source>
        <dbReference type="EMBL" id="KAK7255235.1"/>
    </source>
</evidence>
<protein>
    <submittedName>
        <fullName evidence="1">Uncharacterized protein</fullName>
    </submittedName>
</protein>
<dbReference type="Proteomes" id="UP001372338">
    <property type="component" value="Unassembled WGS sequence"/>
</dbReference>
<proteinExistence type="predicted"/>
<keyword evidence="2" id="KW-1185">Reference proteome</keyword>
<gene>
    <name evidence="1" type="ORF">RIF29_28641</name>
</gene>
<reference evidence="1 2" key="1">
    <citation type="submission" date="2024-01" db="EMBL/GenBank/DDBJ databases">
        <title>The genomes of 5 underutilized Papilionoideae crops provide insights into root nodulation and disease resistanc.</title>
        <authorList>
            <person name="Yuan L."/>
        </authorList>
    </citation>
    <scope>NUCLEOTIDE SEQUENCE [LARGE SCALE GENOMIC DNA]</scope>
    <source>
        <strain evidence="1">ZHUSHIDOU_FW_LH</strain>
        <tissue evidence="1">Leaf</tissue>
    </source>
</reference>
<organism evidence="1 2">
    <name type="scientific">Crotalaria pallida</name>
    <name type="common">Smooth rattlebox</name>
    <name type="synonym">Crotalaria striata</name>
    <dbReference type="NCBI Taxonomy" id="3830"/>
    <lineage>
        <taxon>Eukaryota</taxon>
        <taxon>Viridiplantae</taxon>
        <taxon>Streptophyta</taxon>
        <taxon>Embryophyta</taxon>
        <taxon>Tracheophyta</taxon>
        <taxon>Spermatophyta</taxon>
        <taxon>Magnoliopsida</taxon>
        <taxon>eudicotyledons</taxon>
        <taxon>Gunneridae</taxon>
        <taxon>Pentapetalae</taxon>
        <taxon>rosids</taxon>
        <taxon>fabids</taxon>
        <taxon>Fabales</taxon>
        <taxon>Fabaceae</taxon>
        <taxon>Papilionoideae</taxon>
        <taxon>50 kb inversion clade</taxon>
        <taxon>genistoids sensu lato</taxon>
        <taxon>core genistoids</taxon>
        <taxon>Crotalarieae</taxon>
        <taxon>Crotalaria</taxon>
    </lineage>
</organism>
<comment type="caution">
    <text evidence="1">The sequence shown here is derived from an EMBL/GenBank/DDBJ whole genome shotgun (WGS) entry which is preliminary data.</text>
</comment>
<name>A0AAN9HWQ0_CROPI</name>
<dbReference type="EMBL" id="JAYWIO010000006">
    <property type="protein sequence ID" value="KAK7255235.1"/>
    <property type="molecule type" value="Genomic_DNA"/>
</dbReference>
<dbReference type="AlphaFoldDB" id="A0AAN9HWQ0"/>
<sequence>MCSDPFCEDSRKDIAATRSLRENYTDLPLLIRQRRIGIIARDQRCRRLTEQMRKELRNLSGDYSFLSHSLFPLSCLTLLSRLTCLILHRLIPLMPHPSPIFLSHSTYSKSMADWHEQDPNHTNRWRTVDADLDQHGGRWTMEVRGTLAS</sequence>
<evidence type="ECO:0000313" key="2">
    <source>
        <dbReference type="Proteomes" id="UP001372338"/>
    </source>
</evidence>
<accession>A0AAN9HWQ0</accession>